<evidence type="ECO:0000313" key="2">
    <source>
        <dbReference type="EMBL" id="SPJ28257.1"/>
    </source>
</evidence>
<keyword evidence="3" id="KW-1185">Reference proteome</keyword>
<sequence>MNGLDWPSRPLAGDPQERVCKVRFLRFADIDTPIHNSGSSNHATYKSRISTLSCFLNAILGFGPLVFSLMTSPRNPSQILSTSPFTSG</sequence>
<feature type="transmembrane region" description="Helical" evidence="1">
    <location>
        <begin position="49"/>
        <end position="70"/>
    </location>
</feature>
<keyword evidence="1" id="KW-1133">Transmembrane helix</keyword>
<accession>A0A2R8C741</accession>
<evidence type="ECO:0000313" key="3">
    <source>
        <dbReference type="Proteomes" id="UP000244898"/>
    </source>
</evidence>
<reference evidence="3" key="1">
    <citation type="submission" date="2018-03" db="EMBL/GenBank/DDBJ databases">
        <authorList>
            <person name="Rodrigo-Torres L."/>
            <person name="Arahal R. D."/>
            <person name="Lucena T."/>
        </authorList>
    </citation>
    <scope>NUCLEOTIDE SEQUENCE [LARGE SCALE GENOMIC DNA]</scope>
    <source>
        <strain evidence="3">CECT 7615</strain>
    </source>
</reference>
<dbReference type="EMBL" id="ONZG01000004">
    <property type="protein sequence ID" value="SPJ28257.1"/>
    <property type="molecule type" value="Genomic_DNA"/>
</dbReference>
<evidence type="ECO:0000256" key="1">
    <source>
        <dbReference type="SAM" id="Phobius"/>
    </source>
</evidence>
<keyword evidence="1" id="KW-0812">Transmembrane</keyword>
<keyword evidence="1" id="KW-0472">Membrane</keyword>
<dbReference type="AlphaFoldDB" id="A0A2R8C741"/>
<name>A0A2R8C741_9RHOB</name>
<proteinExistence type="predicted"/>
<gene>
    <name evidence="2" type="ORF">TRM7615_01754</name>
</gene>
<organism evidence="2 3">
    <name type="scientific">Falsiruegeria mediterranea M17</name>
    <dbReference type="NCBI Taxonomy" id="1200281"/>
    <lineage>
        <taxon>Bacteria</taxon>
        <taxon>Pseudomonadati</taxon>
        <taxon>Pseudomonadota</taxon>
        <taxon>Alphaproteobacteria</taxon>
        <taxon>Rhodobacterales</taxon>
        <taxon>Roseobacteraceae</taxon>
        <taxon>Falsiruegeria</taxon>
    </lineage>
</organism>
<protein>
    <submittedName>
        <fullName evidence="2">Uncharacterized protein</fullName>
    </submittedName>
</protein>
<dbReference type="Proteomes" id="UP000244898">
    <property type="component" value="Unassembled WGS sequence"/>
</dbReference>